<dbReference type="GO" id="GO:0006260">
    <property type="term" value="P:DNA replication"/>
    <property type="evidence" value="ECO:0000318"/>
    <property type="project" value="GO_Central"/>
</dbReference>
<dbReference type="Gene3D" id="3.40.50.300">
    <property type="entry name" value="P-loop containing nucleotide triphosphate hydrolases"/>
    <property type="match status" value="1"/>
</dbReference>
<keyword evidence="2" id="KW-1185">Reference proteome</keyword>
<dbReference type="CDD" id="cd00009">
    <property type="entry name" value="AAA"/>
    <property type="match status" value="1"/>
</dbReference>
<proteinExistence type="predicted"/>
<dbReference type="KEGG" id="smo:SELMODRAFT_403302"/>
<dbReference type="PANTHER" id="PTHR30050">
    <property type="entry name" value="CHROMOSOMAL REPLICATION INITIATOR PROTEIN DNAA"/>
    <property type="match status" value="1"/>
</dbReference>
<dbReference type="EMBL" id="GL377566">
    <property type="protein sequence ID" value="EFJ37155.1"/>
    <property type="molecule type" value="Genomic_DNA"/>
</dbReference>
<gene>
    <name evidence="1" type="ORF">SELMODRAFT_403302</name>
</gene>
<accession>D8QTQ7</accession>
<evidence type="ECO:0000313" key="1">
    <source>
        <dbReference type="EMBL" id="EFJ37155.1"/>
    </source>
</evidence>
<name>D8QTQ7_SELML</name>
<dbReference type="SUPFAM" id="SSF52540">
    <property type="entry name" value="P-loop containing nucleoside triphosphate hydrolases"/>
    <property type="match status" value="1"/>
</dbReference>
<dbReference type="AlphaFoldDB" id="D8QTQ7"/>
<dbReference type="HOGENOM" id="CLU_031924_0_0_1"/>
<sequence>MDRGHLLKEVAAAYTRLTECFQTLEVEDLSDPSLFLELPWPSVRSPLGCPGDSFSYLGRERAKEVYNRFVSLRPRSNLLFTGVSGSGKTVLAAAIAGHMLVRRPGGRRLVYIVGHQFALNPVTVLKEALLLAFADDESTQKLVLSANSLLELIGIFEYSKHKLMFVVDEWNCLDTKREKYAVYPNVIESKCALENASYFHILIKVASATYEFAMEYHLTDKKPLRMEFNGPFTAEEFKTWLAKSPFRVGTTQAMVYHTGLTPRMLQLYVQANQTAAFDVLIESYTRDIIRYVGGLEEAPQLELAMRIATEGAIAPAELEAVPWSCAYIDVSKEITVKLISRYLADLLAAEVMNTSKALSRLPDARAIWAFDVRKNAAVLSARNSARLGWNVEALVVNVVKAKGSILGRFFSCWKEYDTGHELEVLVATTMTELLSGVLFCPRHFNEKAVDLVWLQVEKGGEQYVLVVEGVQISVSSTKRKLARQSHIAWKEILPQCLALKELLVDFSVSYAYILPNVCHQDTDLAGANVSFRSFAELDGTLAFVDQLRLPEPEELAVEKAVQCSGFVNMNRCKHLKRGAEEPYFCCPAHEKQQQYPALEGEELPLEKSVRCSGFVNTNRCKRVKRGAMEPYFCCPAHEKQQQDQVSAICSKVMSKQLKGYLWTGPQPIQMRQEWQKKSRCSV</sequence>
<dbReference type="InParanoid" id="D8QTQ7"/>
<dbReference type="Gramene" id="EFJ37155">
    <property type="protein sequence ID" value="EFJ37155"/>
    <property type="gene ID" value="SELMODRAFT_403302"/>
</dbReference>
<dbReference type="Proteomes" id="UP000001514">
    <property type="component" value="Unassembled WGS sequence"/>
</dbReference>
<evidence type="ECO:0000313" key="2">
    <source>
        <dbReference type="Proteomes" id="UP000001514"/>
    </source>
</evidence>
<dbReference type="PANTHER" id="PTHR30050:SF4">
    <property type="entry name" value="ATP-BINDING PROTEIN RV3427C IN INSERTION SEQUENCE-RELATED"/>
    <property type="match status" value="1"/>
</dbReference>
<protein>
    <submittedName>
        <fullName evidence="1">Uncharacterized protein</fullName>
    </submittedName>
</protein>
<reference evidence="1 2" key="1">
    <citation type="journal article" date="2011" name="Science">
        <title>The Selaginella genome identifies genetic changes associated with the evolution of vascular plants.</title>
        <authorList>
            <person name="Banks J.A."/>
            <person name="Nishiyama T."/>
            <person name="Hasebe M."/>
            <person name="Bowman J.L."/>
            <person name="Gribskov M."/>
            <person name="dePamphilis C."/>
            <person name="Albert V.A."/>
            <person name="Aono N."/>
            <person name="Aoyama T."/>
            <person name="Ambrose B.A."/>
            <person name="Ashton N.W."/>
            <person name="Axtell M.J."/>
            <person name="Barker E."/>
            <person name="Barker M.S."/>
            <person name="Bennetzen J.L."/>
            <person name="Bonawitz N.D."/>
            <person name="Chapple C."/>
            <person name="Cheng C."/>
            <person name="Correa L.G."/>
            <person name="Dacre M."/>
            <person name="DeBarry J."/>
            <person name="Dreyer I."/>
            <person name="Elias M."/>
            <person name="Engstrom E.M."/>
            <person name="Estelle M."/>
            <person name="Feng L."/>
            <person name="Finet C."/>
            <person name="Floyd S.K."/>
            <person name="Frommer W.B."/>
            <person name="Fujita T."/>
            <person name="Gramzow L."/>
            <person name="Gutensohn M."/>
            <person name="Harholt J."/>
            <person name="Hattori M."/>
            <person name="Heyl A."/>
            <person name="Hirai T."/>
            <person name="Hiwatashi Y."/>
            <person name="Ishikawa M."/>
            <person name="Iwata M."/>
            <person name="Karol K.G."/>
            <person name="Koehler B."/>
            <person name="Kolukisaoglu U."/>
            <person name="Kubo M."/>
            <person name="Kurata T."/>
            <person name="Lalonde S."/>
            <person name="Li K."/>
            <person name="Li Y."/>
            <person name="Litt A."/>
            <person name="Lyons E."/>
            <person name="Manning G."/>
            <person name="Maruyama T."/>
            <person name="Michael T.P."/>
            <person name="Mikami K."/>
            <person name="Miyazaki S."/>
            <person name="Morinaga S."/>
            <person name="Murata T."/>
            <person name="Mueller-Roeber B."/>
            <person name="Nelson D.R."/>
            <person name="Obara M."/>
            <person name="Oguri Y."/>
            <person name="Olmstead R.G."/>
            <person name="Onodera N."/>
            <person name="Petersen B.L."/>
            <person name="Pils B."/>
            <person name="Prigge M."/>
            <person name="Rensing S.A."/>
            <person name="Riano-Pachon D.M."/>
            <person name="Roberts A.W."/>
            <person name="Sato Y."/>
            <person name="Scheller H.V."/>
            <person name="Schulz B."/>
            <person name="Schulz C."/>
            <person name="Shakirov E.V."/>
            <person name="Shibagaki N."/>
            <person name="Shinohara N."/>
            <person name="Shippen D.E."/>
            <person name="Soerensen I."/>
            <person name="Sotooka R."/>
            <person name="Sugimoto N."/>
            <person name="Sugita M."/>
            <person name="Sumikawa N."/>
            <person name="Tanurdzic M."/>
            <person name="Theissen G."/>
            <person name="Ulvskov P."/>
            <person name="Wakazuki S."/>
            <person name="Weng J.K."/>
            <person name="Willats W.W."/>
            <person name="Wipf D."/>
            <person name="Wolf P.G."/>
            <person name="Yang L."/>
            <person name="Zimmer A.D."/>
            <person name="Zhu Q."/>
            <person name="Mitros T."/>
            <person name="Hellsten U."/>
            <person name="Loque D."/>
            <person name="Otillar R."/>
            <person name="Salamov A."/>
            <person name="Schmutz J."/>
            <person name="Shapiro H."/>
            <person name="Lindquist E."/>
            <person name="Lucas S."/>
            <person name="Rokhsar D."/>
            <person name="Grigoriev I.V."/>
        </authorList>
    </citation>
    <scope>NUCLEOTIDE SEQUENCE [LARGE SCALE GENOMIC DNA]</scope>
</reference>
<organism evidence="2">
    <name type="scientific">Selaginella moellendorffii</name>
    <name type="common">Spikemoss</name>
    <dbReference type="NCBI Taxonomy" id="88036"/>
    <lineage>
        <taxon>Eukaryota</taxon>
        <taxon>Viridiplantae</taxon>
        <taxon>Streptophyta</taxon>
        <taxon>Embryophyta</taxon>
        <taxon>Tracheophyta</taxon>
        <taxon>Lycopodiopsida</taxon>
        <taxon>Selaginellales</taxon>
        <taxon>Selaginellaceae</taxon>
        <taxon>Selaginella</taxon>
    </lineage>
</organism>
<dbReference type="InterPro" id="IPR027417">
    <property type="entry name" value="P-loop_NTPase"/>
</dbReference>